<organism evidence="1 2">
    <name type="scientific">Sistotremastrum suecicum HHB10207 ss-3</name>
    <dbReference type="NCBI Taxonomy" id="1314776"/>
    <lineage>
        <taxon>Eukaryota</taxon>
        <taxon>Fungi</taxon>
        <taxon>Dikarya</taxon>
        <taxon>Basidiomycota</taxon>
        <taxon>Agaricomycotina</taxon>
        <taxon>Agaricomycetes</taxon>
        <taxon>Sistotremastrales</taxon>
        <taxon>Sistotremastraceae</taxon>
        <taxon>Sistotremastrum</taxon>
    </lineage>
</organism>
<evidence type="ECO:0000313" key="1">
    <source>
        <dbReference type="EMBL" id="KZT32614.1"/>
    </source>
</evidence>
<sequence length="233" mass="26642">METLPSEIFHMIIFDNQLEAASDKHPRFPTYMNPDFQRFRLVNRTWNALLVQDSRYWTQINITTPKSLERAQIVISRAAQANLSISLEPSRIKADGLEDYEAKWGFHLQAVDFIRRFLNRCHELSIMLPPEYLSYALHTLGSGVAAPVLRTLTIANAKYEDPAEAYEISCLWSFQPVSRPLFQSHLPSLHSVALRDIGHVWSDVKPFTAGALPLVCPLLDSTAYYRTHRRSSA</sequence>
<keyword evidence="2" id="KW-1185">Reference proteome</keyword>
<evidence type="ECO:0008006" key="3">
    <source>
        <dbReference type="Google" id="ProtNLM"/>
    </source>
</evidence>
<evidence type="ECO:0000313" key="2">
    <source>
        <dbReference type="Proteomes" id="UP000076798"/>
    </source>
</evidence>
<gene>
    <name evidence="1" type="ORF">SISSUDRAFT_523673</name>
</gene>
<dbReference type="AlphaFoldDB" id="A0A165XW30"/>
<dbReference type="EMBL" id="KV428312">
    <property type="protein sequence ID" value="KZT32614.1"/>
    <property type="molecule type" value="Genomic_DNA"/>
</dbReference>
<protein>
    <recommendedName>
        <fullName evidence="3">F-box domain-containing protein</fullName>
    </recommendedName>
</protein>
<accession>A0A165XW30</accession>
<name>A0A165XW30_9AGAM</name>
<dbReference type="OrthoDB" id="3062612at2759"/>
<dbReference type="Proteomes" id="UP000076798">
    <property type="component" value="Unassembled WGS sequence"/>
</dbReference>
<reference evidence="1 2" key="1">
    <citation type="journal article" date="2016" name="Mol. Biol. Evol.">
        <title>Comparative Genomics of Early-Diverging Mushroom-Forming Fungi Provides Insights into the Origins of Lignocellulose Decay Capabilities.</title>
        <authorList>
            <person name="Nagy L.G."/>
            <person name="Riley R."/>
            <person name="Tritt A."/>
            <person name="Adam C."/>
            <person name="Daum C."/>
            <person name="Floudas D."/>
            <person name="Sun H."/>
            <person name="Yadav J.S."/>
            <person name="Pangilinan J."/>
            <person name="Larsson K.H."/>
            <person name="Matsuura K."/>
            <person name="Barry K."/>
            <person name="Labutti K."/>
            <person name="Kuo R."/>
            <person name="Ohm R.A."/>
            <person name="Bhattacharya S.S."/>
            <person name="Shirouzu T."/>
            <person name="Yoshinaga Y."/>
            <person name="Martin F.M."/>
            <person name="Grigoriev I.V."/>
            <person name="Hibbett D.S."/>
        </authorList>
    </citation>
    <scope>NUCLEOTIDE SEQUENCE [LARGE SCALE GENOMIC DNA]</scope>
    <source>
        <strain evidence="1 2">HHB10207 ss-3</strain>
    </source>
</reference>
<proteinExistence type="predicted"/>